<dbReference type="OrthoDB" id="5427664at2759"/>
<feature type="transmembrane region" description="Helical" evidence="2">
    <location>
        <begin position="48"/>
        <end position="74"/>
    </location>
</feature>
<evidence type="ECO:0000256" key="2">
    <source>
        <dbReference type="SAM" id="Phobius"/>
    </source>
</evidence>
<feature type="compositionally biased region" description="Pro residues" evidence="1">
    <location>
        <begin position="487"/>
        <end position="498"/>
    </location>
</feature>
<keyword evidence="4" id="KW-1185">Reference proteome</keyword>
<keyword evidence="2" id="KW-1133">Transmembrane helix</keyword>
<feature type="region of interest" description="Disordered" evidence="1">
    <location>
        <begin position="413"/>
        <end position="498"/>
    </location>
</feature>
<sequence>MGAYVSKGQCERFHSVSLNCSLLNATTPYNYTVVGGIHHREFEPNPDVAGIGILFAFFSVAALALLISLIYLLLQTTKFMHFTGVDTWVQHEVHQLQETSEAQERHSYRTTWADIFEGLILSCSDQQVFTSGAYALTLRYAQGCKISAYHYNIVANMMLITCATHLISITVVSQYWKHKMVAAFRIALITGLYIVTALLLSNQNASEELVWPTETPRQNETDTLLVLPAACFQSEKGNTGKTFGDTFSDADHLGNMAIRKSTPSKSRIVGWNFFILMILWYGAVIIAEVWRFWLSWYLRRKVHNRFPKLTAWIRTTDKWIKRFFWVYQFAGTSFCIVAITKTFLYIWSLRSWMNNSPWLRKEQDETNPENDATSFGQLVPLLLTLLTVFTALQLIGDKLGDFWNRVKKSDTEAAQNYGPDQQTTFQGRPGKQDDTTSQGLPQKVDYTTSPARWEKTDGTTVQANSIPPTPIDESIDLQHPRTSTGPSPRPSPRPLYPQ</sequence>
<dbReference type="EMBL" id="JAACFV010000005">
    <property type="protein sequence ID" value="KAF7513525.1"/>
    <property type="molecule type" value="Genomic_DNA"/>
</dbReference>
<dbReference type="AlphaFoldDB" id="A0A8H7AQC5"/>
<dbReference type="InterPro" id="IPR053018">
    <property type="entry name" value="Elsinochrome_Biosynth-Asso"/>
</dbReference>
<keyword evidence="2" id="KW-0472">Membrane</keyword>
<feature type="compositionally biased region" description="Polar residues" evidence="1">
    <location>
        <begin position="413"/>
        <end position="426"/>
    </location>
</feature>
<dbReference type="PANTHER" id="PTHR37577">
    <property type="entry name" value="INTEGRAL MEMBRANE PROTEIN"/>
    <property type="match status" value="1"/>
</dbReference>
<proteinExistence type="predicted"/>
<feature type="compositionally biased region" description="Polar residues" evidence="1">
    <location>
        <begin position="435"/>
        <end position="450"/>
    </location>
</feature>
<feature type="transmembrane region" description="Helical" evidence="2">
    <location>
        <begin position="182"/>
        <end position="201"/>
    </location>
</feature>
<dbReference type="Proteomes" id="UP000606974">
    <property type="component" value="Unassembled WGS sequence"/>
</dbReference>
<evidence type="ECO:0000313" key="4">
    <source>
        <dbReference type="Proteomes" id="UP000606974"/>
    </source>
</evidence>
<reference evidence="3" key="1">
    <citation type="submission" date="2020-02" db="EMBL/GenBank/DDBJ databases">
        <authorList>
            <person name="Palmer J.M."/>
        </authorList>
    </citation>
    <scope>NUCLEOTIDE SEQUENCE</scope>
    <source>
        <strain evidence="3">EPUS1.4</strain>
        <tissue evidence="3">Thallus</tissue>
    </source>
</reference>
<comment type="caution">
    <text evidence="3">The sequence shown here is derived from an EMBL/GenBank/DDBJ whole genome shotgun (WGS) entry which is preliminary data.</text>
</comment>
<feature type="transmembrane region" description="Helical" evidence="2">
    <location>
        <begin position="273"/>
        <end position="298"/>
    </location>
</feature>
<feature type="transmembrane region" description="Helical" evidence="2">
    <location>
        <begin position="324"/>
        <end position="347"/>
    </location>
</feature>
<keyword evidence="2" id="KW-0812">Transmembrane</keyword>
<accession>A0A8H7AQC5</accession>
<organism evidence="3 4">
    <name type="scientific">Endocarpon pusillum</name>
    <dbReference type="NCBI Taxonomy" id="364733"/>
    <lineage>
        <taxon>Eukaryota</taxon>
        <taxon>Fungi</taxon>
        <taxon>Dikarya</taxon>
        <taxon>Ascomycota</taxon>
        <taxon>Pezizomycotina</taxon>
        <taxon>Eurotiomycetes</taxon>
        <taxon>Chaetothyriomycetidae</taxon>
        <taxon>Verrucariales</taxon>
        <taxon>Verrucariaceae</taxon>
        <taxon>Endocarpon</taxon>
    </lineage>
</organism>
<evidence type="ECO:0000256" key="1">
    <source>
        <dbReference type="SAM" id="MobiDB-lite"/>
    </source>
</evidence>
<protein>
    <submittedName>
        <fullName evidence="3">Uncharacterized protein</fullName>
    </submittedName>
</protein>
<name>A0A8H7AQC5_9EURO</name>
<evidence type="ECO:0000313" key="3">
    <source>
        <dbReference type="EMBL" id="KAF7513525.1"/>
    </source>
</evidence>
<gene>
    <name evidence="3" type="ORF">GJ744_008819</name>
</gene>
<dbReference type="PANTHER" id="PTHR37577:SF1">
    <property type="entry name" value="INTEGRAL MEMBRANE PROTEIN"/>
    <property type="match status" value="1"/>
</dbReference>